<accession>A0A0M8P1F6</accession>
<sequence length="79" mass="9447">MSPIRRLTELYNYDIYDLNASKSPRILIHANHRINRNLIIAVDLVFWADQHYQRLYSVHRKVCTEYAFFPPSVTPKKDI</sequence>
<dbReference type="EMBL" id="LHQQ01000087">
    <property type="protein sequence ID" value="KOS43188.1"/>
    <property type="molecule type" value="Genomic_DNA"/>
</dbReference>
<evidence type="ECO:0000313" key="2">
    <source>
        <dbReference type="Proteomes" id="UP000037696"/>
    </source>
</evidence>
<protein>
    <submittedName>
        <fullName evidence="1">Uncharacterized protein</fullName>
    </submittedName>
</protein>
<organism evidence="1 2">
    <name type="scientific">Penicillium nordicum</name>
    <dbReference type="NCBI Taxonomy" id="229535"/>
    <lineage>
        <taxon>Eukaryota</taxon>
        <taxon>Fungi</taxon>
        <taxon>Dikarya</taxon>
        <taxon>Ascomycota</taxon>
        <taxon>Pezizomycotina</taxon>
        <taxon>Eurotiomycetes</taxon>
        <taxon>Eurotiomycetidae</taxon>
        <taxon>Eurotiales</taxon>
        <taxon>Aspergillaceae</taxon>
        <taxon>Penicillium</taxon>
    </lineage>
</organism>
<gene>
    <name evidence="1" type="ORF">ACN38_g5935</name>
</gene>
<keyword evidence="2" id="KW-1185">Reference proteome</keyword>
<dbReference type="AlphaFoldDB" id="A0A0M8P1F6"/>
<name>A0A0M8P1F6_9EURO</name>
<dbReference type="Proteomes" id="UP000037696">
    <property type="component" value="Unassembled WGS sequence"/>
</dbReference>
<evidence type="ECO:0000313" key="1">
    <source>
        <dbReference type="EMBL" id="KOS43188.1"/>
    </source>
</evidence>
<comment type="caution">
    <text evidence="1">The sequence shown here is derived from an EMBL/GenBank/DDBJ whole genome shotgun (WGS) entry which is preliminary data.</text>
</comment>
<proteinExistence type="predicted"/>
<reference evidence="1 2" key="1">
    <citation type="submission" date="2015-08" db="EMBL/GenBank/DDBJ databases">
        <title>Genome sequencing of Penicillium nordicum.</title>
        <authorList>
            <person name="Nguyen H.D."/>
            <person name="Seifert K.A."/>
        </authorList>
    </citation>
    <scope>NUCLEOTIDE SEQUENCE [LARGE SCALE GENOMIC DNA]</scope>
    <source>
        <strain evidence="1 2">DAOMC 185683</strain>
    </source>
</reference>